<accession>A0A9Q1AQU5</accession>
<protein>
    <submittedName>
        <fullName evidence="1">Uncharacterized protein</fullName>
    </submittedName>
</protein>
<reference evidence="1" key="1">
    <citation type="journal article" date="2023" name="DNA Res.">
        <title>Chromosome-level genome assembly of Phrynocephalus forsythii using third-generation DNA sequencing and Hi-C analysis.</title>
        <authorList>
            <person name="Qi Y."/>
            <person name="Zhao W."/>
            <person name="Zhao Y."/>
            <person name="Niu C."/>
            <person name="Cao S."/>
            <person name="Zhang Y."/>
        </authorList>
    </citation>
    <scope>NUCLEOTIDE SEQUENCE</scope>
    <source>
        <tissue evidence="1">Muscle</tissue>
    </source>
</reference>
<organism evidence="1 2">
    <name type="scientific">Phrynocephalus forsythii</name>
    <dbReference type="NCBI Taxonomy" id="171643"/>
    <lineage>
        <taxon>Eukaryota</taxon>
        <taxon>Metazoa</taxon>
        <taxon>Chordata</taxon>
        <taxon>Craniata</taxon>
        <taxon>Vertebrata</taxon>
        <taxon>Euteleostomi</taxon>
        <taxon>Lepidosauria</taxon>
        <taxon>Squamata</taxon>
        <taxon>Bifurcata</taxon>
        <taxon>Unidentata</taxon>
        <taxon>Episquamata</taxon>
        <taxon>Toxicofera</taxon>
        <taxon>Iguania</taxon>
        <taxon>Acrodonta</taxon>
        <taxon>Agamidae</taxon>
        <taxon>Agaminae</taxon>
        <taxon>Phrynocephalus</taxon>
    </lineage>
</organism>
<evidence type="ECO:0000313" key="1">
    <source>
        <dbReference type="EMBL" id="KAJ7304271.1"/>
    </source>
</evidence>
<evidence type="ECO:0000313" key="2">
    <source>
        <dbReference type="Proteomes" id="UP001142489"/>
    </source>
</evidence>
<dbReference type="AlphaFoldDB" id="A0A9Q1AQU5"/>
<dbReference type="EMBL" id="JAPFRF010000023">
    <property type="protein sequence ID" value="KAJ7304271.1"/>
    <property type="molecule type" value="Genomic_DNA"/>
</dbReference>
<sequence>MISTCWTGRSCHGSRQHLPRLTREYTRRLKDTSGLLHLPAQAGPTLLSQRPHPLPTLAVLWWGHWVTWSSALSELTLRRGGLAPKVRLCGTSPEDGSCEEERTLPLPFCFSIADFAMDTC</sequence>
<keyword evidence="2" id="KW-1185">Reference proteome</keyword>
<name>A0A9Q1AQU5_9SAUR</name>
<comment type="caution">
    <text evidence="1">The sequence shown here is derived from an EMBL/GenBank/DDBJ whole genome shotgun (WGS) entry which is preliminary data.</text>
</comment>
<dbReference type="Proteomes" id="UP001142489">
    <property type="component" value="Unassembled WGS sequence"/>
</dbReference>
<gene>
    <name evidence="1" type="ORF">JRQ81_011812</name>
</gene>
<proteinExistence type="predicted"/>